<dbReference type="RefSeq" id="XP_013381026.1">
    <property type="nucleotide sequence ID" value="XM_013525572.1"/>
</dbReference>
<dbReference type="FunCoup" id="A0A1S3H6B9">
    <property type="interactions" value="1613"/>
</dbReference>
<accession>A0A1S3H6B9</accession>
<dbReference type="PANTHER" id="PTHR14200">
    <property type="entry name" value="CYTOCHROME C OXIDASE POLYPEPTIDE"/>
    <property type="match status" value="1"/>
</dbReference>
<evidence type="ECO:0000256" key="3">
    <source>
        <dbReference type="ARBA" id="ARBA00007972"/>
    </source>
</evidence>
<dbReference type="PANTHER" id="PTHR14200:SF11">
    <property type="entry name" value="CYTOCHROME C OXIDASE SUBUNIT 5A, MITOCHONDRIAL"/>
    <property type="match status" value="1"/>
</dbReference>
<dbReference type="GO" id="GO:0046872">
    <property type="term" value="F:metal ion binding"/>
    <property type="evidence" value="ECO:0007669"/>
    <property type="project" value="UniProtKB-UniRule"/>
</dbReference>
<keyword evidence="8 13" id="KW-0809">Transit peptide</keyword>
<dbReference type="OrthoDB" id="5778907at2759"/>
<evidence type="ECO:0000256" key="9">
    <source>
        <dbReference type="ARBA" id="ARBA00023004"/>
    </source>
</evidence>
<dbReference type="STRING" id="7574.A0A1S3H6B9"/>
<keyword evidence="14" id="KW-1185">Reference proteome</keyword>
<evidence type="ECO:0000313" key="14">
    <source>
        <dbReference type="Proteomes" id="UP000085678"/>
    </source>
</evidence>
<dbReference type="UniPathway" id="UPA00705"/>
<evidence type="ECO:0000313" key="15">
    <source>
        <dbReference type="RefSeq" id="XP_013381026.1"/>
    </source>
</evidence>
<dbReference type="Proteomes" id="UP000085678">
    <property type="component" value="Unplaced"/>
</dbReference>
<keyword evidence="7 13" id="KW-0999">Mitochondrion inner membrane</keyword>
<comment type="pathway">
    <text evidence="2 13">Energy metabolism; oxidative phosphorylation.</text>
</comment>
<dbReference type="InterPro" id="IPR003204">
    <property type="entry name" value="Cyt_c_oxidase_su5A/6"/>
</dbReference>
<keyword evidence="11 13" id="KW-0472">Membrane</keyword>
<evidence type="ECO:0000256" key="7">
    <source>
        <dbReference type="ARBA" id="ARBA00022792"/>
    </source>
</evidence>
<comment type="subcellular location">
    <subcellularLocation>
        <location evidence="1 13">Mitochondrion inner membrane</location>
        <topology evidence="1 13">Peripheral membrane protein</topology>
        <orientation evidence="1 13">Matrix side</orientation>
    </subcellularLocation>
</comment>
<comment type="similarity">
    <text evidence="3 13">Belongs to the cytochrome c oxidase subunit 5A family.</text>
</comment>
<dbReference type="SUPFAM" id="SSF48479">
    <property type="entry name" value="Cytochrome c oxidase subunit E"/>
    <property type="match status" value="1"/>
</dbReference>
<evidence type="ECO:0000256" key="2">
    <source>
        <dbReference type="ARBA" id="ARBA00004673"/>
    </source>
</evidence>
<gene>
    <name evidence="15" type="primary">LOC106152080</name>
</gene>
<dbReference type="AlphaFoldDB" id="A0A1S3H6B9"/>
<dbReference type="OMA" id="IAYINAC"/>
<comment type="subunit">
    <text evidence="13">Component of the cytochrome c oxidase (complex IV, CIV), a multisubunit enzyme composed of a catalytic core of 3 subunits and several supernumerary subunits. The complex exists as a monomer or a dimer and forms supercomplexes (SCs) in the inner mitochondrial membrane with ubiquinol-cytochrome c oxidoreductase (cytochrome b-c1 complex, complex III, CIII).</text>
</comment>
<evidence type="ECO:0000256" key="1">
    <source>
        <dbReference type="ARBA" id="ARBA00004443"/>
    </source>
</evidence>
<evidence type="ECO:0000256" key="4">
    <source>
        <dbReference type="ARBA" id="ARBA00021968"/>
    </source>
</evidence>
<evidence type="ECO:0000256" key="13">
    <source>
        <dbReference type="RuleBase" id="RU368103"/>
    </source>
</evidence>
<keyword evidence="6 13" id="KW-0479">Metal-binding</keyword>
<reference evidence="15" key="1">
    <citation type="submission" date="2025-08" db="UniProtKB">
        <authorList>
            <consortium name="RefSeq"/>
        </authorList>
    </citation>
    <scope>IDENTIFICATION</scope>
    <source>
        <tissue evidence="15">Gonads</tissue>
    </source>
</reference>
<name>A0A1S3H6B9_LINAN</name>
<keyword evidence="10 13" id="KW-0496">Mitochondrion</keyword>
<proteinExistence type="inferred from homology"/>
<dbReference type="Gene3D" id="1.25.40.40">
    <property type="entry name" value="Cytochrome c oxidase, subunit Va/VI"/>
    <property type="match status" value="1"/>
</dbReference>
<keyword evidence="9 13" id="KW-0408">Iron</keyword>
<evidence type="ECO:0000256" key="12">
    <source>
        <dbReference type="ARBA" id="ARBA00031049"/>
    </source>
</evidence>
<dbReference type="InterPro" id="IPR036545">
    <property type="entry name" value="Cyt_c_oxidase_su5A/6_sf"/>
</dbReference>
<dbReference type="InParanoid" id="A0A1S3H6B9"/>
<dbReference type="Pfam" id="PF02284">
    <property type="entry name" value="COX5A"/>
    <property type="match status" value="1"/>
</dbReference>
<dbReference type="KEGG" id="lak:106152080"/>
<dbReference type="GeneID" id="106152080"/>
<organism evidence="14 15">
    <name type="scientific">Lingula anatina</name>
    <name type="common">Brachiopod</name>
    <name type="synonym">Lingula unguis</name>
    <dbReference type="NCBI Taxonomy" id="7574"/>
    <lineage>
        <taxon>Eukaryota</taxon>
        <taxon>Metazoa</taxon>
        <taxon>Spiralia</taxon>
        <taxon>Lophotrochozoa</taxon>
        <taxon>Brachiopoda</taxon>
        <taxon>Linguliformea</taxon>
        <taxon>Lingulata</taxon>
        <taxon>Lingulida</taxon>
        <taxon>Linguloidea</taxon>
        <taxon>Lingulidae</taxon>
        <taxon>Lingula</taxon>
    </lineage>
</organism>
<evidence type="ECO:0000256" key="6">
    <source>
        <dbReference type="ARBA" id="ARBA00022723"/>
    </source>
</evidence>
<sequence>MALNIMFRAVLHRCRSLPIAAVQRKHYSILPANMQPGGLSREEEENATSKLFTDALNSPEIDGWDLRGIGNDFAGGELIPDADICIAYINACRRVNDYALGVRFLEFTRHRHSIIDKKMNSWKALVEEIKPALEEVGMDIPEELGYDKPELALKDVESNDYYA</sequence>
<keyword evidence="5 13" id="KW-0349">Heme</keyword>
<evidence type="ECO:0000256" key="8">
    <source>
        <dbReference type="ARBA" id="ARBA00022946"/>
    </source>
</evidence>
<dbReference type="GO" id="GO:0006123">
    <property type="term" value="P:mitochondrial electron transport, cytochrome c to oxygen"/>
    <property type="evidence" value="ECO:0007669"/>
    <property type="project" value="UniProtKB-UniRule"/>
</dbReference>
<comment type="function">
    <text evidence="13">Component of the cytochrome c oxidase, the last enzyme in the mitochondrial electron transport chain which drives oxidative phosphorylation. The respiratory chain contains 3 multisubunit complexes succinate dehydrogenase (complex II, CII), ubiquinol-cytochrome c oxidoreductase (cytochrome b-c1 complex, complex III, CIII) and cytochrome c oxidase (complex IV, CIV), that cooperate to transfer electrons derived from NADH and succinate to molecular oxygen, creating an electrochemical gradient over the inner membrane that drives transmembrane transport and the ATP synthase. Cytochrome c oxidase is the component of the respiratory chain that catalyzes the reduction of oxygen to water. Electrons originating from reduced cytochrome c in the intermembrane space (IMS) are transferred via the dinuclear copper A center (CU(A)) of subunit 2 and heme A of subunit 1 to the active site in subunit 1, a binuclear center (BNC) formed by heme A3 and copper B (CU(B)). The BNC reduces molecular oxygen to 2 water molecules using 4 electrons from cytochrome c in the IMS and 4 protons from the mitochondrial matrix.</text>
</comment>
<evidence type="ECO:0000256" key="11">
    <source>
        <dbReference type="ARBA" id="ARBA00023136"/>
    </source>
</evidence>
<dbReference type="GO" id="GO:0045277">
    <property type="term" value="C:respiratory chain complex IV"/>
    <property type="evidence" value="ECO:0007669"/>
    <property type="project" value="UniProtKB-UniRule"/>
</dbReference>
<evidence type="ECO:0000256" key="5">
    <source>
        <dbReference type="ARBA" id="ARBA00022617"/>
    </source>
</evidence>
<evidence type="ECO:0000256" key="10">
    <source>
        <dbReference type="ARBA" id="ARBA00023128"/>
    </source>
</evidence>
<dbReference type="GO" id="GO:0005743">
    <property type="term" value="C:mitochondrial inner membrane"/>
    <property type="evidence" value="ECO:0007669"/>
    <property type="project" value="UniProtKB-SubCell"/>
</dbReference>
<protein>
    <recommendedName>
        <fullName evidence="4 13">Cytochrome c oxidase subunit 5A, mitochondrial</fullName>
    </recommendedName>
    <alternativeName>
        <fullName evidence="12 13">Cytochrome c oxidase polypeptide Va</fullName>
    </alternativeName>
</protein>